<evidence type="ECO:0000256" key="1">
    <source>
        <dbReference type="SAM" id="SignalP"/>
    </source>
</evidence>
<gene>
    <name evidence="2" type="ORF">M8009_00280</name>
</gene>
<comment type="caution">
    <text evidence="2">The sequence shown here is derived from an EMBL/GenBank/DDBJ whole genome shotgun (WGS) entry which is preliminary data.</text>
</comment>
<keyword evidence="1" id="KW-0732">Signal</keyword>
<protein>
    <recommendedName>
        <fullName evidence="4">Lipoprotein</fullName>
    </recommendedName>
</protein>
<reference evidence="2" key="1">
    <citation type="submission" date="2022-05" db="EMBL/GenBank/DDBJ databases">
        <title>Halomonas geminus sp. nov. and Halomonas llamarensis sp. nov. isolated from high-altitude salars of the Atacama Desert.</title>
        <authorList>
            <person name="Hintersatz C."/>
            <person name="Rojas L.A."/>
            <person name="Wei T.-S."/>
            <person name="Kutschke S."/>
            <person name="Lehmann F."/>
            <person name="Jain R."/>
            <person name="Pollmann K."/>
        </authorList>
    </citation>
    <scope>NUCLEOTIDE SEQUENCE</scope>
    <source>
        <strain evidence="2">ATCH28</strain>
    </source>
</reference>
<dbReference type="RefSeq" id="WP_250058770.1">
    <property type="nucleotide sequence ID" value="NZ_JAMJPK010000001.1"/>
</dbReference>
<sequence length="62" mass="6683">MSRRLMLLICLLGASLLLAGCSYTPARIQSEPLVVIDDDRGHAHSDRGGGFCPPGLRMQGRC</sequence>
<organism evidence="2 3">
    <name type="scientific">Halomonas gemina</name>
    <dbReference type="NCBI Taxonomy" id="2945105"/>
    <lineage>
        <taxon>Bacteria</taxon>
        <taxon>Pseudomonadati</taxon>
        <taxon>Pseudomonadota</taxon>
        <taxon>Gammaproteobacteria</taxon>
        <taxon>Oceanospirillales</taxon>
        <taxon>Halomonadaceae</taxon>
        <taxon>Halomonas</taxon>
    </lineage>
</organism>
<dbReference type="Proteomes" id="UP001165369">
    <property type="component" value="Unassembled WGS sequence"/>
</dbReference>
<proteinExistence type="predicted"/>
<evidence type="ECO:0008006" key="4">
    <source>
        <dbReference type="Google" id="ProtNLM"/>
    </source>
</evidence>
<accession>A0ABT0SVZ2</accession>
<evidence type="ECO:0000313" key="2">
    <source>
        <dbReference type="EMBL" id="MCL7938742.1"/>
    </source>
</evidence>
<dbReference type="PROSITE" id="PS51257">
    <property type="entry name" value="PROKAR_LIPOPROTEIN"/>
    <property type="match status" value="1"/>
</dbReference>
<name>A0ABT0SVZ2_9GAMM</name>
<feature type="chain" id="PRO_5046624226" description="Lipoprotein" evidence="1">
    <location>
        <begin position="20"/>
        <end position="62"/>
    </location>
</feature>
<keyword evidence="3" id="KW-1185">Reference proteome</keyword>
<feature type="signal peptide" evidence="1">
    <location>
        <begin position="1"/>
        <end position="19"/>
    </location>
</feature>
<evidence type="ECO:0000313" key="3">
    <source>
        <dbReference type="Proteomes" id="UP001165369"/>
    </source>
</evidence>
<dbReference type="EMBL" id="JAMJPK010000001">
    <property type="protein sequence ID" value="MCL7938742.1"/>
    <property type="molecule type" value="Genomic_DNA"/>
</dbReference>